<dbReference type="Gene3D" id="3.55.40.20">
    <property type="entry name" value="Iron/manganese superoxide dismutase, C-terminal domain"/>
    <property type="match status" value="1"/>
</dbReference>
<feature type="chain" id="PRO_5039916058" description="superoxide dismutase" evidence="6">
    <location>
        <begin position="26"/>
        <end position="224"/>
    </location>
</feature>
<dbReference type="InterPro" id="IPR036324">
    <property type="entry name" value="Mn/Fe_SOD_N_sf"/>
</dbReference>
<evidence type="ECO:0000256" key="5">
    <source>
        <dbReference type="PIRSR" id="PIRSR000349-1"/>
    </source>
</evidence>
<feature type="binding site" evidence="5">
    <location>
        <position position="190"/>
    </location>
    <ligand>
        <name>Mn(2+)</name>
        <dbReference type="ChEBI" id="CHEBI:29035"/>
    </ligand>
</feature>
<protein>
    <recommendedName>
        <fullName evidence="2">superoxide dismutase</fullName>
        <ecNumber evidence="2">1.15.1.1</ecNumber>
    </recommendedName>
</protein>
<dbReference type="PANTHER" id="PTHR11404:SF6">
    <property type="entry name" value="SUPEROXIDE DISMUTASE [MN], MITOCHONDRIAL"/>
    <property type="match status" value="1"/>
</dbReference>
<reference evidence="8 9" key="1">
    <citation type="journal article" date="2010" name="J. Bacteriol.">
        <title>Genome sequence of the dioxin-mineralizing bacterium Sphingomonas wittichii RW1.</title>
        <authorList>
            <person name="Miller T.R."/>
            <person name="Delcher A.L."/>
            <person name="Salzberg S.L."/>
            <person name="Saunders E."/>
            <person name="Detter J.C."/>
            <person name="Halden R.U."/>
        </authorList>
    </citation>
    <scope>NUCLEOTIDE SEQUENCE [LARGE SCALE GENOMIC DNA]</scope>
    <source>
        <strain evidence="9">DSM 6014 / CCUG 31198 / JCM 15750 / NBRC 105917 / EY 4224 / RW1</strain>
    </source>
</reference>
<evidence type="ECO:0000256" key="2">
    <source>
        <dbReference type="ARBA" id="ARBA00012682"/>
    </source>
</evidence>
<evidence type="ECO:0000259" key="7">
    <source>
        <dbReference type="Pfam" id="PF02777"/>
    </source>
</evidence>
<dbReference type="InterPro" id="IPR050265">
    <property type="entry name" value="Fe/Mn_Superoxide_Dismutase"/>
</dbReference>
<dbReference type="Pfam" id="PF02777">
    <property type="entry name" value="Sod_Fe_C"/>
    <property type="match status" value="1"/>
</dbReference>
<accession>A0A9J9HC93</accession>
<dbReference type="KEGG" id="swi:Swit_2537"/>
<feature type="signal peptide" evidence="6">
    <location>
        <begin position="1"/>
        <end position="25"/>
    </location>
</feature>
<dbReference type="InterPro" id="IPR001189">
    <property type="entry name" value="Mn/Fe_SOD"/>
</dbReference>
<evidence type="ECO:0000256" key="6">
    <source>
        <dbReference type="SAM" id="SignalP"/>
    </source>
</evidence>
<keyword evidence="9" id="KW-1185">Reference proteome</keyword>
<keyword evidence="3 5" id="KW-0479">Metal-binding</keyword>
<dbReference type="OrthoDB" id="9803125at2"/>
<evidence type="ECO:0000313" key="9">
    <source>
        <dbReference type="Proteomes" id="UP000001989"/>
    </source>
</evidence>
<evidence type="ECO:0000256" key="4">
    <source>
        <dbReference type="ARBA" id="ARBA00023002"/>
    </source>
</evidence>
<dbReference type="PROSITE" id="PS51318">
    <property type="entry name" value="TAT"/>
    <property type="match status" value="1"/>
</dbReference>
<feature type="binding site" evidence="5">
    <location>
        <position position="55"/>
    </location>
    <ligand>
        <name>Mn(2+)</name>
        <dbReference type="ChEBI" id="CHEBI:29035"/>
    </ligand>
</feature>
<dbReference type="SUPFAM" id="SSF46609">
    <property type="entry name" value="Fe,Mn superoxide dismutase (SOD), N-terminal domain"/>
    <property type="match status" value="1"/>
</dbReference>
<evidence type="ECO:0000256" key="1">
    <source>
        <dbReference type="ARBA" id="ARBA00008714"/>
    </source>
</evidence>
<sequence>MSMNRRTLMAATVAAGAAAGLPALAQPPADAFAPQPLPFDPNAIPGLSARLLTSHHDNNYVGAVKRLGAIRQAFAGLDPATAPGFSINGLKREELSAWNSMILHELYFAGLGRPTGPGAKLAAAIERDFGSHDRWAAEFGAMGKALGGGSGWVLLMWSNRDRRLVNQWAADHMATLAGGTPLLALDMYEHAYAIDYGAKAAAYVDAYMAAVDWSQADHLFARLT</sequence>
<organism evidence="8 9">
    <name type="scientific">Rhizorhabdus wittichii (strain DSM 6014 / CCUG 31198 / JCM 15750 / NBRC 105917 / EY 4224 / RW1)</name>
    <name type="common">Sphingomonas wittichii</name>
    <dbReference type="NCBI Taxonomy" id="392499"/>
    <lineage>
        <taxon>Bacteria</taxon>
        <taxon>Pseudomonadati</taxon>
        <taxon>Pseudomonadota</taxon>
        <taxon>Alphaproteobacteria</taxon>
        <taxon>Sphingomonadales</taxon>
        <taxon>Sphingomonadaceae</taxon>
        <taxon>Rhizorhabdus</taxon>
    </lineage>
</organism>
<dbReference type="GO" id="GO:0046872">
    <property type="term" value="F:metal ion binding"/>
    <property type="evidence" value="ECO:0007669"/>
    <property type="project" value="UniProtKB-KW"/>
</dbReference>
<proteinExistence type="inferred from homology"/>
<dbReference type="InterPro" id="IPR019832">
    <property type="entry name" value="Mn/Fe_SOD_C"/>
</dbReference>
<dbReference type="EC" id="1.15.1.1" evidence="2"/>
<dbReference type="InterPro" id="IPR006311">
    <property type="entry name" value="TAT_signal"/>
</dbReference>
<keyword evidence="6" id="KW-0732">Signal</keyword>
<dbReference type="EMBL" id="CP000699">
    <property type="protein sequence ID" value="ABQ68896.1"/>
    <property type="molecule type" value="Genomic_DNA"/>
</dbReference>
<evidence type="ECO:0000313" key="8">
    <source>
        <dbReference type="EMBL" id="ABQ68896.1"/>
    </source>
</evidence>
<dbReference type="Proteomes" id="UP000001989">
    <property type="component" value="Chromosome"/>
</dbReference>
<dbReference type="AlphaFoldDB" id="A0A9J9HC93"/>
<dbReference type="PANTHER" id="PTHR11404">
    <property type="entry name" value="SUPEROXIDE DISMUTASE 2"/>
    <property type="match status" value="1"/>
</dbReference>
<evidence type="ECO:0000256" key="3">
    <source>
        <dbReference type="ARBA" id="ARBA00022723"/>
    </source>
</evidence>
<comment type="similarity">
    <text evidence="1">Belongs to the iron/manganese superoxide dismutase family.</text>
</comment>
<gene>
    <name evidence="8" type="ordered locus">Swit_2537</name>
</gene>
<dbReference type="PIRSF" id="PIRSF000349">
    <property type="entry name" value="SODismutase"/>
    <property type="match status" value="1"/>
</dbReference>
<feature type="domain" description="Manganese/iron superoxide dismutase C-terminal" evidence="7">
    <location>
        <begin position="119"/>
        <end position="217"/>
    </location>
</feature>
<dbReference type="InterPro" id="IPR036314">
    <property type="entry name" value="SOD_C_sf"/>
</dbReference>
<feature type="binding site" evidence="5">
    <location>
        <position position="186"/>
    </location>
    <ligand>
        <name>Mn(2+)</name>
        <dbReference type="ChEBI" id="CHEBI:29035"/>
    </ligand>
</feature>
<dbReference type="GO" id="GO:0004784">
    <property type="term" value="F:superoxide dismutase activity"/>
    <property type="evidence" value="ECO:0007669"/>
    <property type="project" value="UniProtKB-EC"/>
</dbReference>
<name>A0A9J9HC93_RHIWR</name>
<feature type="binding site" evidence="5">
    <location>
        <position position="104"/>
    </location>
    <ligand>
        <name>Mn(2+)</name>
        <dbReference type="ChEBI" id="CHEBI:29035"/>
    </ligand>
</feature>
<keyword evidence="4" id="KW-0560">Oxidoreductase</keyword>
<dbReference type="SUPFAM" id="SSF54719">
    <property type="entry name" value="Fe,Mn superoxide dismutase (SOD), C-terminal domain"/>
    <property type="match status" value="1"/>
</dbReference>